<keyword evidence="3" id="KW-1185">Reference proteome</keyword>
<proteinExistence type="predicted"/>
<feature type="region of interest" description="Disordered" evidence="1">
    <location>
        <begin position="31"/>
        <end position="84"/>
    </location>
</feature>
<organism evidence="2 3">
    <name type="scientific">Mycena rosella</name>
    <name type="common">Pink bonnet</name>
    <name type="synonym">Agaricus rosellus</name>
    <dbReference type="NCBI Taxonomy" id="1033263"/>
    <lineage>
        <taxon>Eukaryota</taxon>
        <taxon>Fungi</taxon>
        <taxon>Dikarya</taxon>
        <taxon>Basidiomycota</taxon>
        <taxon>Agaricomycotina</taxon>
        <taxon>Agaricomycetes</taxon>
        <taxon>Agaricomycetidae</taxon>
        <taxon>Agaricales</taxon>
        <taxon>Marasmiineae</taxon>
        <taxon>Mycenaceae</taxon>
        <taxon>Mycena</taxon>
    </lineage>
</organism>
<gene>
    <name evidence="2" type="ORF">B0H17DRAFT_1327464</name>
</gene>
<sequence>MVLQSKRVNLENAPPAFAAFHTTHSSTIKSIGSRIRSSIHDPNRRRKARTAHTSKYATDQKRRSKNKSPPTTLQFDVTSVSAPPPQIADVEMRDVEVQPSLTTKTYKLPRELLRPAFQEISPKTLSTFEPELGGEDLPDIEYIRDVMEELGPGLLRAAVSVVADPPKDALPKEIAITVNDHSDYPPPTHMLAIHTRASTDASGNARRQVTLVPAHSVILALYCARLPKFPAPPSTPAYISEDRTQLIVPVQPFCIPSPATYSFLSTFLYTKRTDILLKSLFPCPPPPKLEDDRTLIPAFAGRLAVTYTSQALLLHINSVYGLWQNACLLGIFVEELWDTIDLAWEVLLTAMAISAGTPHLMLKRPSSPPPAVASTSEVASTPDPESGASTPTP</sequence>
<evidence type="ECO:0000256" key="1">
    <source>
        <dbReference type="SAM" id="MobiDB-lite"/>
    </source>
</evidence>
<reference evidence="2" key="1">
    <citation type="submission" date="2023-03" db="EMBL/GenBank/DDBJ databases">
        <title>Massive genome expansion in bonnet fungi (Mycena s.s.) driven by repeated elements and novel gene families across ecological guilds.</title>
        <authorList>
            <consortium name="Lawrence Berkeley National Laboratory"/>
            <person name="Harder C.B."/>
            <person name="Miyauchi S."/>
            <person name="Viragh M."/>
            <person name="Kuo A."/>
            <person name="Thoen E."/>
            <person name="Andreopoulos B."/>
            <person name="Lu D."/>
            <person name="Skrede I."/>
            <person name="Drula E."/>
            <person name="Henrissat B."/>
            <person name="Morin E."/>
            <person name="Kohler A."/>
            <person name="Barry K."/>
            <person name="LaButti K."/>
            <person name="Morin E."/>
            <person name="Salamov A."/>
            <person name="Lipzen A."/>
            <person name="Mereny Z."/>
            <person name="Hegedus B."/>
            <person name="Baldrian P."/>
            <person name="Stursova M."/>
            <person name="Weitz H."/>
            <person name="Taylor A."/>
            <person name="Grigoriev I.V."/>
            <person name="Nagy L.G."/>
            <person name="Martin F."/>
            <person name="Kauserud H."/>
        </authorList>
    </citation>
    <scope>NUCLEOTIDE SEQUENCE</scope>
    <source>
        <strain evidence="2">CBHHK067</strain>
    </source>
</reference>
<feature type="region of interest" description="Disordered" evidence="1">
    <location>
        <begin position="364"/>
        <end position="393"/>
    </location>
</feature>
<feature type="compositionally biased region" description="Polar residues" evidence="1">
    <location>
        <begin position="67"/>
        <end position="81"/>
    </location>
</feature>
<dbReference type="AlphaFoldDB" id="A0AAD7GR40"/>
<evidence type="ECO:0000313" key="2">
    <source>
        <dbReference type="EMBL" id="KAJ7701838.1"/>
    </source>
</evidence>
<feature type="compositionally biased region" description="Basic residues" evidence="1">
    <location>
        <begin position="43"/>
        <end position="52"/>
    </location>
</feature>
<evidence type="ECO:0000313" key="3">
    <source>
        <dbReference type="Proteomes" id="UP001221757"/>
    </source>
</evidence>
<accession>A0AAD7GR40</accession>
<feature type="compositionally biased region" description="Low complexity" evidence="1">
    <location>
        <begin position="372"/>
        <end position="382"/>
    </location>
</feature>
<dbReference type="EMBL" id="JARKIE010000016">
    <property type="protein sequence ID" value="KAJ7701838.1"/>
    <property type="molecule type" value="Genomic_DNA"/>
</dbReference>
<comment type="caution">
    <text evidence="2">The sequence shown here is derived from an EMBL/GenBank/DDBJ whole genome shotgun (WGS) entry which is preliminary data.</text>
</comment>
<name>A0AAD7GR40_MYCRO</name>
<protein>
    <recommendedName>
        <fullName evidence="4">Clp1</fullName>
    </recommendedName>
</protein>
<dbReference type="Proteomes" id="UP001221757">
    <property type="component" value="Unassembled WGS sequence"/>
</dbReference>
<evidence type="ECO:0008006" key="4">
    <source>
        <dbReference type="Google" id="ProtNLM"/>
    </source>
</evidence>